<name>A0AAU9CQR5_9BACT</name>
<proteinExistence type="predicted"/>
<gene>
    <name evidence="2" type="ORF">FUAX_28600</name>
</gene>
<sequence length="454" mass="51275">MCFKRKTTSSNKTNAPDKGAGRAVFPPSGQQAIQCALGFEIEICSYRFFRSPGTYGRWLEALGHGEELPEEELHAERPYKKGELMLQGNDFKVETDLGAPTNGSPIFELITEPFEETEAGFRRLSQTFEEIERMTERISEQKEPLMPMRDLEGFGTVPATESEAQLFKPGEPTGHFQFTAGMALDSLPKVFEETSSESEEETAVELDRRREGREQLMSVSNFVSDPLQRHRTRHFHKDVSRSVLDLSTEFPILQDGELAGLAHMIGLYLISASDPVHYVPKTFVSLLSRTDFGTMFSLLSQETKDVLRAQGDKLWMEIFQRLNKELGLLPLNHVIFPYGTHTKILPKGQWGRLASLSRDAWLRGIPFGHDQLCARNYPDPRFAGDLGSLGALADKTDKVGKNGSKRGVILEFRNANKSQHHKAWKSFAEACFRYIYAKNRGLDVTFMEGVEVRD</sequence>
<feature type="region of interest" description="Disordered" evidence="1">
    <location>
        <begin position="191"/>
        <end position="210"/>
    </location>
</feature>
<accession>A0AAU9CQR5</accession>
<dbReference type="RefSeq" id="WP_338391985.1">
    <property type="nucleotide sequence ID" value="NZ_AP025314.1"/>
</dbReference>
<dbReference type="AlphaFoldDB" id="A0AAU9CQR5"/>
<evidence type="ECO:0000313" key="3">
    <source>
        <dbReference type="Proteomes" id="UP001348817"/>
    </source>
</evidence>
<dbReference type="Proteomes" id="UP001348817">
    <property type="component" value="Chromosome"/>
</dbReference>
<keyword evidence="3" id="KW-1185">Reference proteome</keyword>
<dbReference type="EMBL" id="AP025314">
    <property type="protein sequence ID" value="BDD10428.1"/>
    <property type="molecule type" value="Genomic_DNA"/>
</dbReference>
<feature type="compositionally biased region" description="Acidic residues" evidence="1">
    <location>
        <begin position="194"/>
        <end position="204"/>
    </location>
</feature>
<evidence type="ECO:0000313" key="2">
    <source>
        <dbReference type="EMBL" id="BDD10428.1"/>
    </source>
</evidence>
<protein>
    <submittedName>
        <fullName evidence="2">Uncharacterized protein</fullName>
    </submittedName>
</protein>
<organism evidence="2 3">
    <name type="scientific">Fulvitalea axinellae</name>
    <dbReference type="NCBI Taxonomy" id="1182444"/>
    <lineage>
        <taxon>Bacteria</taxon>
        <taxon>Pseudomonadati</taxon>
        <taxon>Bacteroidota</taxon>
        <taxon>Cytophagia</taxon>
        <taxon>Cytophagales</taxon>
        <taxon>Persicobacteraceae</taxon>
        <taxon>Fulvitalea</taxon>
    </lineage>
</organism>
<evidence type="ECO:0000256" key="1">
    <source>
        <dbReference type="SAM" id="MobiDB-lite"/>
    </source>
</evidence>
<feature type="region of interest" description="Disordered" evidence="1">
    <location>
        <begin position="1"/>
        <end position="22"/>
    </location>
</feature>
<dbReference type="KEGG" id="fax:FUAX_28600"/>
<reference evidence="2 3" key="1">
    <citation type="submission" date="2021-12" db="EMBL/GenBank/DDBJ databases">
        <title>Genome sequencing of bacteria with rrn-lacking chromosome and rrn-plasmid.</title>
        <authorList>
            <person name="Anda M."/>
            <person name="Iwasaki W."/>
        </authorList>
    </citation>
    <scope>NUCLEOTIDE SEQUENCE [LARGE SCALE GENOMIC DNA]</scope>
    <source>
        <strain evidence="2 3">DSM 100852</strain>
    </source>
</reference>